<dbReference type="EMBL" id="AP029170">
    <property type="protein sequence ID" value="BFD46472.1"/>
    <property type="molecule type" value="Genomic_DNA"/>
</dbReference>
<organism evidence="3">
    <name type="scientific">Candidatus Tisiphia endosymbiont of Sergentomyia squamirostris</name>
    <dbReference type="NCBI Taxonomy" id="3113639"/>
    <lineage>
        <taxon>Bacteria</taxon>
        <taxon>Pseudomonadati</taxon>
        <taxon>Pseudomonadota</taxon>
        <taxon>Alphaproteobacteria</taxon>
        <taxon>Rickettsiales</taxon>
        <taxon>Rickettsiaceae</taxon>
        <taxon>Rickettsieae</taxon>
        <taxon>Candidatus Tisiphia</taxon>
    </lineage>
</organism>
<sequence>MYRINFIIIILSFMLTGCLPAVFTAATTSTLAVAKDQSIAETIDDVKIAAKIKASFIKNNFRELYTKIKVEVNQGRVLLTGIIDKKEDALKAVEIVWGEKGVCEVINELIIDKKSDHFDLVQYTKDAMITSQIKARTFVNRDIKWVNYTIVTVNDIVYIFGIARSEEELEKVTSIASQINGVARVVCHVKIKETEENDNK</sequence>
<dbReference type="PROSITE" id="PS51257">
    <property type="entry name" value="PROKAR_LIPOPROTEIN"/>
    <property type="match status" value="1"/>
</dbReference>
<evidence type="ECO:0000259" key="2">
    <source>
        <dbReference type="PROSITE" id="PS50914"/>
    </source>
</evidence>
<dbReference type="PROSITE" id="PS50914">
    <property type="entry name" value="BON"/>
    <property type="match status" value="2"/>
</dbReference>
<feature type="chain" id="PRO_5043759153" evidence="1">
    <location>
        <begin position="35"/>
        <end position="200"/>
    </location>
</feature>
<dbReference type="Pfam" id="PF04972">
    <property type="entry name" value="BON"/>
    <property type="match status" value="2"/>
</dbReference>
<dbReference type="InterPro" id="IPR007055">
    <property type="entry name" value="BON_dom"/>
</dbReference>
<reference evidence="3" key="1">
    <citation type="submission" date="2024-01" db="EMBL/GenBank/DDBJ databases">
        <title>Sequencing the genomes of a sandfly, Sergentomyia squamirostris, and its two endosymbionts.</title>
        <authorList>
            <person name="Itokawa K."/>
            <person name="Sanjoba C."/>
        </authorList>
    </citation>
    <scope>NUCLEOTIDE SEQUENCE</scope>
    <source>
        <strain evidence="3">RiSSQ</strain>
    </source>
</reference>
<dbReference type="PANTHER" id="PTHR34606:SF15">
    <property type="entry name" value="BON DOMAIN-CONTAINING PROTEIN"/>
    <property type="match status" value="1"/>
</dbReference>
<dbReference type="InterPro" id="IPR014004">
    <property type="entry name" value="Transpt-assoc_nodulatn_dom_bac"/>
</dbReference>
<feature type="signal peptide" evidence="1">
    <location>
        <begin position="1"/>
        <end position="34"/>
    </location>
</feature>
<dbReference type="AlphaFoldDB" id="A0AAT9G9L7"/>
<dbReference type="InterPro" id="IPR051686">
    <property type="entry name" value="Lipoprotein_DolP"/>
</dbReference>
<dbReference type="PANTHER" id="PTHR34606">
    <property type="entry name" value="BON DOMAIN-CONTAINING PROTEIN"/>
    <property type="match status" value="1"/>
</dbReference>
<evidence type="ECO:0000313" key="3">
    <source>
        <dbReference type="EMBL" id="BFD46472.1"/>
    </source>
</evidence>
<proteinExistence type="predicted"/>
<keyword evidence="1" id="KW-0732">Signal</keyword>
<feature type="domain" description="BON" evidence="2">
    <location>
        <begin position="125"/>
        <end position="193"/>
    </location>
</feature>
<protein>
    <submittedName>
        <fullName evidence="3">BON domain-containing protein</fullName>
    </submittedName>
</protein>
<feature type="domain" description="BON" evidence="2">
    <location>
        <begin position="44"/>
        <end position="113"/>
    </location>
</feature>
<dbReference type="SMART" id="SM00749">
    <property type="entry name" value="BON"/>
    <property type="match status" value="2"/>
</dbReference>
<name>A0AAT9G9L7_9RICK</name>
<dbReference type="Gene3D" id="3.30.1340.30">
    <property type="match status" value="1"/>
</dbReference>
<evidence type="ECO:0000256" key="1">
    <source>
        <dbReference type="SAM" id="SignalP"/>
    </source>
</evidence>
<gene>
    <name evidence="3" type="ORF">DMENIID0002_11180</name>
</gene>
<accession>A0AAT9G9L7</accession>